<accession>F0SWG3</accession>
<dbReference type="InterPro" id="IPR026875">
    <property type="entry name" value="PHydrolase_assoc_dom"/>
</dbReference>
<dbReference type="PANTHER" id="PTHR11373">
    <property type="entry name" value="DEOXYNUCLEOSIDE TRIPHOSPHATE TRIPHOSPHOHYDROLASE"/>
    <property type="match status" value="1"/>
</dbReference>
<dbReference type="KEGG" id="sgy:Sgly_1427"/>
<dbReference type="SUPFAM" id="SSF109604">
    <property type="entry name" value="HD-domain/PDEase-like"/>
    <property type="match status" value="1"/>
</dbReference>
<dbReference type="CDD" id="cd00077">
    <property type="entry name" value="HDc"/>
    <property type="match status" value="1"/>
</dbReference>
<dbReference type="Gene3D" id="1.10.3210.10">
    <property type="entry name" value="Hypothetical protein af1432"/>
    <property type="match status" value="1"/>
</dbReference>
<feature type="domain" description="HD" evidence="2">
    <location>
        <begin position="60"/>
        <end position="239"/>
    </location>
</feature>
<dbReference type="PROSITE" id="PS51831">
    <property type="entry name" value="HD"/>
    <property type="match status" value="1"/>
</dbReference>
<dbReference type="Pfam" id="PF01966">
    <property type="entry name" value="HD"/>
    <property type="match status" value="1"/>
</dbReference>
<dbReference type="NCBIfam" id="TIGR01353">
    <property type="entry name" value="dGTP_triPase"/>
    <property type="match status" value="1"/>
</dbReference>
<evidence type="ECO:0000313" key="3">
    <source>
        <dbReference type="EMBL" id="ADY55729.1"/>
    </source>
</evidence>
<dbReference type="GO" id="GO:0006203">
    <property type="term" value="P:dGTP catabolic process"/>
    <property type="evidence" value="ECO:0007669"/>
    <property type="project" value="TreeGrafter"/>
</dbReference>
<dbReference type="InterPro" id="IPR003607">
    <property type="entry name" value="HD/PDEase_dom"/>
</dbReference>
<evidence type="ECO:0000259" key="2">
    <source>
        <dbReference type="PROSITE" id="PS51831"/>
    </source>
</evidence>
<dbReference type="PANTHER" id="PTHR11373:SF32">
    <property type="entry name" value="DEOXYGUANOSINETRIPHOSPHATE TRIPHOSPHOHYDROLASE"/>
    <property type="match status" value="1"/>
</dbReference>
<name>F0SWG3_SYNGF</name>
<keyword evidence="4" id="KW-1185">Reference proteome</keyword>
<dbReference type="AlphaFoldDB" id="F0SWG3"/>
<gene>
    <name evidence="3" type="ordered locus">Sgly_1427</name>
</gene>
<dbReference type="Pfam" id="PF13286">
    <property type="entry name" value="HD_assoc"/>
    <property type="match status" value="1"/>
</dbReference>
<dbReference type="EMBL" id="CP002547">
    <property type="protein sequence ID" value="ADY55729.1"/>
    <property type="molecule type" value="Genomic_DNA"/>
</dbReference>
<dbReference type="HOGENOM" id="CLU_028163_0_0_9"/>
<dbReference type="Proteomes" id="UP000007488">
    <property type="component" value="Chromosome"/>
</dbReference>
<dbReference type="InterPro" id="IPR050135">
    <property type="entry name" value="dGTPase-like"/>
</dbReference>
<protein>
    <submittedName>
        <fullName evidence="3">Deoxyguanosinetriphosphate triphosphohydrolase</fullName>
    </submittedName>
</protein>
<dbReference type="RefSeq" id="WP_013624599.1">
    <property type="nucleotide sequence ID" value="NC_015172.1"/>
</dbReference>
<proteinExistence type="predicted"/>
<dbReference type="OrthoDB" id="9803619at2"/>
<dbReference type="InterPro" id="IPR006674">
    <property type="entry name" value="HD_domain"/>
</dbReference>
<organism evidence="3 4">
    <name type="scientific">Syntrophobotulus glycolicus (strain DSM 8271 / FlGlyR)</name>
    <dbReference type="NCBI Taxonomy" id="645991"/>
    <lineage>
        <taxon>Bacteria</taxon>
        <taxon>Bacillati</taxon>
        <taxon>Bacillota</taxon>
        <taxon>Clostridia</taxon>
        <taxon>Eubacteriales</taxon>
        <taxon>Desulfitobacteriaceae</taxon>
        <taxon>Syntrophobotulus</taxon>
    </lineage>
</organism>
<dbReference type="eggNOG" id="COG0232">
    <property type="taxonomic scope" value="Bacteria"/>
</dbReference>
<keyword evidence="1" id="KW-0378">Hydrolase</keyword>
<dbReference type="STRING" id="645991.Sgly_1427"/>
<dbReference type="InterPro" id="IPR006261">
    <property type="entry name" value="dGTPase"/>
</dbReference>
<reference evidence="4" key="2">
    <citation type="submission" date="2011-02" db="EMBL/GenBank/DDBJ databases">
        <title>The complete genome of Syntrophobotulus glycolicus DSM 8271.</title>
        <authorList>
            <person name="Lucas S."/>
            <person name="Copeland A."/>
            <person name="Lapidus A."/>
            <person name="Bruce D."/>
            <person name="Goodwin L."/>
            <person name="Pitluck S."/>
            <person name="Kyrpides N."/>
            <person name="Mavromatis K."/>
            <person name="Pagani I."/>
            <person name="Ivanova N."/>
            <person name="Mikhailova N."/>
            <person name="Chertkov O."/>
            <person name="Held B."/>
            <person name="Detter J.C."/>
            <person name="Tapia R."/>
            <person name="Han C."/>
            <person name="Land M."/>
            <person name="Hauser L."/>
            <person name="Markowitz V."/>
            <person name="Cheng J.-F."/>
            <person name="Hugenholtz P."/>
            <person name="Woyke T."/>
            <person name="Wu D."/>
            <person name="Spring S."/>
            <person name="Schroeder M."/>
            <person name="Brambilla E."/>
            <person name="Klenk H.-P."/>
            <person name="Eisen J.A."/>
        </authorList>
    </citation>
    <scope>NUCLEOTIDE SEQUENCE [LARGE SCALE GENOMIC DNA]</scope>
    <source>
        <strain evidence="4">DSM 8271 / FlGlyR</strain>
    </source>
</reference>
<reference evidence="3 4" key="1">
    <citation type="journal article" date="2011" name="Stand. Genomic Sci.">
        <title>Complete genome sequence of Syntrophobotulus glycolicus type strain (FlGlyR).</title>
        <authorList>
            <person name="Han C."/>
            <person name="Mwirichia R."/>
            <person name="Chertkov O."/>
            <person name="Held B."/>
            <person name="Lapidus A."/>
            <person name="Nolan M."/>
            <person name="Lucas S."/>
            <person name="Hammon N."/>
            <person name="Deshpande S."/>
            <person name="Cheng J.F."/>
            <person name="Tapia R."/>
            <person name="Goodwin L."/>
            <person name="Pitluck S."/>
            <person name="Huntemann M."/>
            <person name="Liolios K."/>
            <person name="Ivanova N."/>
            <person name="Pagani I."/>
            <person name="Mavromatis K."/>
            <person name="Ovchinikova G."/>
            <person name="Pati A."/>
            <person name="Chen A."/>
            <person name="Palaniappan K."/>
            <person name="Land M."/>
            <person name="Hauser L."/>
            <person name="Brambilla E.M."/>
            <person name="Rohde M."/>
            <person name="Spring S."/>
            <person name="Sikorski J."/>
            <person name="Goker M."/>
            <person name="Woyke T."/>
            <person name="Bristow J."/>
            <person name="Eisen J.A."/>
            <person name="Markowitz V."/>
            <person name="Hugenholtz P."/>
            <person name="Kyrpides N.C."/>
            <person name="Klenk H.P."/>
            <person name="Detter J.C."/>
        </authorList>
    </citation>
    <scope>NUCLEOTIDE SEQUENCE [LARGE SCALE GENOMIC DNA]</scope>
    <source>
        <strain evidence="4">DSM 8271 / FlGlyR</strain>
    </source>
</reference>
<evidence type="ECO:0000313" key="4">
    <source>
        <dbReference type="Proteomes" id="UP000007488"/>
    </source>
</evidence>
<dbReference type="SMART" id="SM00471">
    <property type="entry name" value="HDc"/>
    <property type="match status" value="1"/>
</dbReference>
<sequence>MAAKRDDTYRLRPTEKTCDVMLRPHYRVDYARVIHAPAFRRLQNKTQLFPGGESDFFRNRLTHSLEVAQIAKSIAIMLKGKHLDTDIEPDVCEIAGLLHDIGHPPFGHNGEAALDECMREKSGGFEGNAQTLRIITRLEKKEPPLSRAGKDDKDSRVGLNLTARVIASVLKYDTEIPLQRNSTDSVVKGYYQSEADVIKKIKSKLLGLPNSRIAGALKGTAFKTIECGIMDLADDIAYSTYDIEDAFKAGFLNPYEIMSANERVMENISAKLLRSGIRLTAKECRELIIGFFAEVWKSSVADIKAAKKSSSDVDIVKALLEAYKLSKVVASDGYFRTAFTSNMIQFFIDGLEFIPNKSFPILSQIRFKDDVGKIVEILKHTTYETQIESARLKVAENRGKDIVMGIFNKLNTDSGHRLLPEDFQDFFEQQTTLERKSRVVCDFVAGMTDRYAMEFYGRLHSESPRSIFVPL</sequence>
<dbReference type="GO" id="GO:0008832">
    <property type="term" value="F:dGTPase activity"/>
    <property type="evidence" value="ECO:0007669"/>
    <property type="project" value="TreeGrafter"/>
</dbReference>
<evidence type="ECO:0000256" key="1">
    <source>
        <dbReference type="ARBA" id="ARBA00022801"/>
    </source>
</evidence>